<keyword evidence="2" id="KW-1185">Reference proteome</keyword>
<gene>
    <name evidence="1" type="ORF">QAD02_018658</name>
</gene>
<organism evidence="1 2">
    <name type="scientific">Eretmocerus hayati</name>
    <dbReference type="NCBI Taxonomy" id="131215"/>
    <lineage>
        <taxon>Eukaryota</taxon>
        <taxon>Metazoa</taxon>
        <taxon>Ecdysozoa</taxon>
        <taxon>Arthropoda</taxon>
        <taxon>Hexapoda</taxon>
        <taxon>Insecta</taxon>
        <taxon>Pterygota</taxon>
        <taxon>Neoptera</taxon>
        <taxon>Endopterygota</taxon>
        <taxon>Hymenoptera</taxon>
        <taxon>Apocrita</taxon>
        <taxon>Proctotrupomorpha</taxon>
        <taxon>Chalcidoidea</taxon>
        <taxon>Aphelinidae</taxon>
        <taxon>Aphelininae</taxon>
        <taxon>Eretmocerus</taxon>
    </lineage>
</organism>
<dbReference type="Proteomes" id="UP001239111">
    <property type="component" value="Chromosome 1"/>
</dbReference>
<protein>
    <submittedName>
        <fullName evidence="1">Uncharacterized protein</fullName>
    </submittedName>
</protein>
<accession>A0ACC2PHE1</accession>
<dbReference type="EMBL" id="CM056741">
    <property type="protein sequence ID" value="KAJ8682866.1"/>
    <property type="molecule type" value="Genomic_DNA"/>
</dbReference>
<comment type="caution">
    <text evidence="1">The sequence shown here is derived from an EMBL/GenBank/DDBJ whole genome shotgun (WGS) entry which is preliminary data.</text>
</comment>
<evidence type="ECO:0000313" key="2">
    <source>
        <dbReference type="Proteomes" id="UP001239111"/>
    </source>
</evidence>
<sequence>MSEPIVETCCGKVRGYVERNILGQDYYAFKGIPYAKPPVGELRFQDPVPAEPWDGIRDAKKFSQMCTQTDFFTKESIGSDDCLYLNVYAKHLEPHSKKPVMVWIHGGGFVNGDGSDETHGPDYLVRKDIVLVTINYRLGILGFLNLEDEVAPGNQGLKDQVLALQWVRDNIDNFGGNPDNVTIFGESAGGASVHYLAISPLAKGLFHKVISQSGVVFNPWTSIIDNPKRFAYRVCEIMGKKTENHQEIIDFFRNADGHALIKAQDKVLTLHEKVQFMFPFGPGIDAKSKNPFMPIHPVEAAQNGVEMPLLIGFTSREGILFYELWRNELPLFHQDFKSCIHPKVIELWKKYNKTTDDLRQFYFENSQIDEDNQAIIADFLGDIYFVDGIQRAIKVQLEKKLSPTYVYQYTYDRTPSPAKVILNSSLKGAAHADELQHLFRMKMIERFSVQPLREGTESFKLMEQIVDLWVNFAQTGNPTPPDSESASFEWQPVTDVSLLCYLNICEESRMEIMCNLDQRFVTIDPGKK</sequence>
<name>A0ACC2PHE1_9HYME</name>
<evidence type="ECO:0000313" key="1">
    <source>
        <dbReference type="EMBL" id="KAJ8682866.1"/>
    </source>
</evidence>
<reference evidence="1" key="1">
    <citation type="submission" date="2023-04" db="EMBL/GenBank/DDBJ databases">
        <title>A chromosome-level genome assembly of the parasitoid wasp Eretmocerus hayati.</title>
        <authorList>
            <person name="Zhong Y."/>
            <person name="Liu S."/>
            <person name="Liu Y."/>
        </authorList>
    </citation>
    <scope>NUCLEOTIDE SEQUENCE</scope>
    <source>
        <strain evidence="1">ZJU_SS_LIU_2023</strain>
    </source>
</reference>
<proteinExistence type="predicted"/>